<dbReference type="GO" id="GO:0016740">
    <property type="term" value="F:transferase activity"/>
    <property type="evidence" value="ECO:0007669"/>
    <property type="project" value="UniProtKB-KW"/>
</dbReference>
<proteinExistence type="inferred from homology"/>
<evidence type="ECO:0000256" key="2">
    <source>
        <dbReference type="ARBA" id="ARBA00009077"/>
    </source>
</evidence>
<dbReference type="FunFam" id="3.40.640.10:FF:000035">
    <property type="entry name" value="O-succinylhomoserine sulfhydrylase"/>
    <property type="match status" value="1"/>
</dbReference>
<evidence type="ECO:0000256" key="4">
    <source>
        <dbReference type="ARBA" id="ARBA00022898"/>
    </source>
</evidence>
<protein>
    <submittedName>
        <fullName evidence="6">O-acetylhomoserine aminocarboxypropyltransferase/cysteine synthase family protein</fullName>
    </submittedName>
</protein>
<comment type="caution">
    <text evidence="6">The sequence shown here is derived from an EMBL/GenBank/DDBJ whole genome shotgun (WGS) entry which is preliminary data.</text>
</comment>
<dbReference type="AlphaFoldDB" id="A0ABD6DL31"/>
<comment type="cofactor">
    <cofactor evidence="1">
        <name>pyridoxal 5'-phosphate</name>
        <dbReference type="ChEBI" id="CHEBI:597326"/>
    </cofactor>
</comment>
<gene>
    <name evidence="6" type="ORF">ACFSBL_15265</name>
</gene>
<keyword evidence="3" id="KW-0808">Transferase</keyword>
<dbReference type="Gene3D" id="3.40.640.10">
    <property type="entry name" value="Type I PLP-dependent aspartate aminotransferase-like (Major domain)"/>
    <property type="match status" value="1"/>
</dbReference>
<dbReference type="RefSeq" id="WP_256400885.1">
    <property type="nucleotide sequence ID" value="NZ_JANHJR010000003.1"/>
</dbReference>
<dbReference type="InterPro" id="IPR015422">
    <property type="entry name" value="PyrdxlP-dep_Trfase_small"/>
</dbReference>
<feature type="region of interest" description="Disordered" evidence="5">
    <location>
        <begin position="424"/>
        <end position="448"/>
    </location>
</feature>
<name>A0ABD6DL31_9EURY</name>
<evidence type="ECO:0000256" key="5">
    <source>
        <dbReference type="SAM" id="MobiDB-lite"/>
    </source>
</evidence>
<accession>A0ABD6DL31</accession>
<dbReference type="InterPro" id="IPR000277">
    <property type="entry name" value="Cys/Met-Metab_PyrdxlP-dep_enz"/>
</dbReference>
<dbReference type="SUPFAM" id="SSF53383">
    <property type="entry name" value="PLP-dependent transferases"/>
    <property type="match status" value="1"/>
</dbReference>
<evidence type="ECO:0000313" key="7">
    <source>
        <dbReference type="Proteomes" id="UP001597034"/>
    </source>
</evidence>
<dbReference type="PIRSF" id="PIRSF001434">
    <property type="entry name" value="CGS"/>
    <property type="match status" value="1"/>
</dbReference>
<dbReference type="NCBIfam" id="TIGR01326">
    <property type="entry name" value="OAH_OAS_sulfhy"/>
    <property type="match status" value="1"/>
</dbReference>
<dbReference type="CDD" id="cd00614">
    <property type="entry name" value="CGS_like"/>
    <property type="match status" value="1"/>
</dbReference>
<comment type="similarity">
    <text evidence="2">Belongs to the trans-sulfuration enzymes family.</text>
</comment>
<keyword evidence="4" id="KW-0663">Pyridoxal phosphate</keyword>
<dbReference type="EMBL" id="JBHUDO010000003">
    <property type="protein sequence ID" value="MFD1647049.1"/>
    <property type="molecule type" value="Genomic_DNA"/>
</dbReference>
<evidence type="ECO:0000256" key="3">
    <source>
        <dbReference type="ARBA" id="ARBA00022679"/>
    </source>
</evidence>
<feature type="region of interest" description="Disordered" evidence="5">
    <location>
        <begin position="1"/>
        <end position="28"/>
    </location>
</feature>
<organism evidence="6 7">
    <name type="scientific">Haloarchaeobius litoreus</name>
    <dbReference type="NCBI Taxonomy" id="755306"/>
    <lineage>
        <taxon>Archaea</taxon>
        <taxon>Methanobacteriati</taxon>
        <taxon>Methanobacteriota</taxon>
        <taxon>Stenosarchaea group</taxon>
        <taxon>Halobacteria</taxon>
        <taxon>Halobacteriales</taxon>
        <taxon>Halorubellaceae</taxon>
        <taxon>Haloarchaeobius</taxon>
    </lineage>
</organism>
<dbReference type="InterPro" id="IPR006235">
    <property type="entry name" value="OAc-hSer/O-AcSer_sulfhydrylase"/>
</dbReference>
<dbReference type="InterPro" id="IPR015421">
    <property type="entry name" value="PyrdxlP-dep_Trfase_major"/>
</dbReference>
<evidence type="ECO:0000256" key="1">
    <source>
        <dbReference type="ARBA" id="ARBA00001933"/>
    </source>
</evidence>
<dbReference type="PANTHER" id="PTHR43797:SF2">
    <property type="entry name" value="HOMOCYSTEINE_CYSTEINE SYNTHASE"/>
    <property type="match status" value="1"/>
</dbReference>
<sequence length="448" mass="47462">MNDDASFDTRALHAGGEPDPATGARAPPIYQTTSYTFPDADDAAARYALDRDDHVYSRISNPTVDRLEERLASLHDAAGATATASGMAALDALTLVLAEAGDTVVCSTDTYGGTTSYLSNIAPRRGIEARFVETLDAEAYAEAIDDDTAYVHVETVGNPSLVTPDFERVAELAHAHDAPLVVDNTFATPHLCRPLEHGADVVWESTTKWLHGSGTTVGGVVVDGGDFDWAAGGYDELAGESPGYDGVDFSERFDAPLAKAVQYRSLRALGNQQSPFDAWQTLQGIETLPLRMDRHCENALVLAEYLDDHDDVAWVSHPGLDSHPTHENASRYLADYGGMLTFGLENGYTGGKRFCEAVEVTSFLANVGDARSLVIHPASTTHAQLSEAEQRDAGVTPDLLRFSVGIEDPTDLLADVEQAIAAATDGAGDGAAGTDGADATGDDAEGSR</sequence>
<evidence type="ECO:0000313" key="6">
    <source>
        <dbReference type="EMBL" id="MFD1647049.1"/>
    </source>
</evidence>
<dbReference type="Proteomes" id="UP001597034">
    <property type="component" value="Unassembled WGS sequence"/>
</dbReference>
<dbReference type="GO" id="GO:0000096">
    <property type="term" value="P:sulfur amino acid metabolic process"/>
    <property type="evidence" value="ECO:0007669"/>
    <property type="project" value="UniProtKB-ARBA"/>
</dbReference>
<dbReference type="GO" id="GO:1901605">
    <property type="term" value="P:alpha-amino acid metabolic process"/>
    <property type="evidence" value="ECO:0007669"/>
    <property type="project" value="UniProtKB-ARBA"/>
</dbReference>
<dbReference type="Pfam" id="PF01053">
    <property type="entry name" value="Cys_Met_Meta_PP"/>
    <property type="match status" value="1"/>
</dbReference>
<dbReference type="PANTHER" id="PTHR43797">
    <property type="entry name" value="HOMOCYSTEINE/CYSTEINE SYNTHASE"/>
    <property type="match status" value="1"/>
</dbReference>
<keyword evidence="7" id="KW-1185">Reference proteome</keyword>
<dbReference type="InterPro" id="IPR015424">
    <property type="entry name" value="PyrdxlP-dep_Trfase"/>
</dbReference>
<reference evidence="6 7" key="1">
    <citation type="journal article" date="2019" name="Int. J. Syst. Evol. Microbiol.">
        <title>The Global Catalogue of Microorganisms (GCM) 10K type strain sequencing project: providing services to taxonomists for standard genome sequencing and annotation.</title>
        <authorList>
            <consortium name="The Broad Institute Genomics Platform"/>
            <consortium name="The Broad Institute Genome Sequencing Center for Infectious Disease"/>
            <person name="Wu L."/>
            <person name="Ma J."/>
        </authorList>
    </citation>
    <scope>NUCLEOTIDE SEQUENCE [LARGE SCALE GENOMIC DNA]</scope>
    <source>
        <strain evidence="6 7">CGMCC 1.10390</strain>
    </source>
</reference>
<dbReference type="Gene3D" id="3.90.1150.10">
    <property type="entry name" value="Aspartate Aminotransferase, domain 1"/>
    <property type="match status" value="1"/>
</dbReference>